<organism evidence="7 8">
    <name type="scientific">Acaromyces ingoldii</name>
    <dbReference type="NCBI Taxonomy" id="215250"/>
    <lineage>
        <taxon>Eukaryota</taxon>
        <taxon>Fungi</taxon>
        <taxon>Dikarya</taxon>
        <taxon>Basidiomycota</taxon>
        <taxon>Ustilaginomycotina</taxon>
        <taxon>Exobasidiomycetes</taxon>
        <taxon>Exobasidiales</taxon>
        <taxon>Cryptobasidiaceae</taxon>
        <taxon>Acaromyces</taxon>
    </lineage>
</organism>
<dbReference type="AlphaFoldDB" id="A0A316YKS4"/>
<dbReference type="FunFam" id="1.20.1540.10:FF:000004">
    <property type="entry name" value="Transmembrane protein 115"/>
    <property type="match status" value="1"/>
</dbReference>
<feature type="region of interest" description="Disordered" evidence="5">
    <location>
        <begin position="297"/>
        <end position="327"/>
    </location>
</feature>
<reference evidence="7" key="1">
    <citation type="journal article" date="2018" name="Mol. Biol. Evol.">
        <title>Broad Genomic Sampling Reveals a Smut Pathogenic Ancestry of the Fungal Clade Ustilaginomycotina.</title>
        <authorList>
            <person name="Kijpornyongpan T."/>
            <person name="Mondo S.J."/>
            <person name="Barry K."/>
            <person name="Sandor L."/>
            <person name="Lee J."/>
            <person name="Lipzen A."/>
            <person name="Pangilinan J."/>
            <person name="LaButti K."/>
            <person name="Hainaut M."/>
            <person name="Henrissat B."/>
            <person name="Grigoriev I.V."/>
            <person name="Spatafora J.W."/>
            <person name="Aime M.C."/>
        </authorList>
    </citation>
    <scope>NUCLEOTIDE SEQUENCE [LARGE SCALE GENOMIC DNA]</scope>
    <source>
        <strain evidence="7">MCA 4198</strain>
    </source>
</reference>
<dbReference type="Gene3D" id="1.20.1540.10">
    <property type="entry name" value="Rhomboid-like"/>
    <property type="match status" value="1"/>
</dbReference>
<keyword evidence="3 6" id="KW-1133">Transmembrane helix</keyword>
<feature type="transmembrane region" description="Helical" evidence="6">
    <location>
        <begin position="55"/>
        <end position="72"/>
    </location>
</feature>
<evidence type="ECO:0000313" key="8">
    <source>
        <dbReference type="Proteomes" id="UP000245768"/>
    </source>
</evidence>
<feature type="transmembrane region" description="Helical" evidence="6">
    <location>
        <begin position="186"/>
        <end position="218"/>
    </location>
</feature>
<dbReference type="Pfam" id="PF08551">
    <property type="entry name" value="DUF1751"/>
    <property type="match status" value="1"/>
</dbReference>
<feature type="transmembrane region" description="Helical" evidence="6">
    <location>
        <begin position="113"/>
        <end position="135"/>
    </location>
</feature>
<evidence type="ECO:0000313" key="7">
    <source>
        <dbReference type="EMBL" id="PWN89676.1"/>
    </source>
</evidence>
<keyword evidence="4 6" id="KW-0472">Membrane</keyword>
<dbReference type="PANTHER" id="PTHR13377">
    <property type="entry name" value="PLACENTAL PROTEIN 6"/>
    <property type="match status" value="1"/>
</dbReference>
<name>A0A316YKS4_9BASI</name>
<dbReference type="RefSeq" id="XP_025376874.1">
    <property type="nucleotide sequence ID" value="XM_025518100.1"/>
</dbReference>
<evidence type="ECO:0000256" key="6">
    <source>
        <dbReference type="SAM" id="Phobius"/>
    </source>
</evidence>
<dbReference type="InterPro" id="IPR013861">
    <property type="entry name" value="TMEM115/Pdh1/Rbl19"/>
</dbReference>
<evidence type="ECO:0000256" key="2">
    <source>
        <dbReference type="ARBA" id="ARBA00022692"/>
    </source>
</evidence>
<keyword evidence="2 6" id="KW-0812">Transmembrane</keyword>
<dbReference type="Proteomes" id="UP000245768">
    <property type="component" value="Unassembled WGS sequence"/>
</dbReference>
<dbReference type="OrthoDB" id="73612at2759"/>
<dbReference type="InterPro" id="IPR035952">
    <property type="entry name" value="Rhomboid-like_sf"/>
</dbReference>
<proteinExistence type="predicted"/>
<keyword evidence="8" id="KW-1185">Reference proteome</keyword>
<evidence type="ECO:0000256" key="3">
    <source>
        <dbReference type="ARBA" id="ARBA00022989"/>
    </source>
</evidence>
<protein>
    <submittedName>
        <fullName evidence="7">DUF1751-domain-containing protein</fullName>
    </submittedName>
</protein>
<dbReference type="SMART" id="SM01160">
    <property type="entry name" value="DUF1751"/>
    <property type="match status" value="1"/>
</dbReference>
<dbReference type="GeneID" id="37040016"/>
<sequence length="432" mass="45100">MAVLNLASTVSSIPIATRSLTAALLFFTLFLALLRLTLTPIGLHVISFSKDDSAVAFPWLVIVPGSSFLYPWTLITSAFCETTLIEFLISAVSLPLAGRYLERIWGPLELVRFSAIVIVGSNIIAWFIALVLFAVTRGEVGMYGTQYHGLEALQTGFLVALAQLIPEHQIQLLKGAVRIRVRDLPMAYVTFSNITCLLGYPSPFILIQFGWLLSWAYLRFFKPGEGGIRGDRSETFSFVSWFPPFLHTPVTIISNFLYGIFIKLGVVQPWHYSALGDVELGVGAGLPGMAVGVGGAGAGSGGASGGSGGGQGGHAGGQATTARQEAERRRAMALKALDQRVKAGAAAAAAAGSSPASSNSAAARAAGAGTGAPPRTPAAETAAPPHQEAASEKPNANGTPAVPKVVVSDLTPADNDHSEAESSGDIGVTPTR</sequence>
<dbReference type="GO" id="GO:0006890">
    <property type="term" value="P:retrograde vesicle-mediated transport, Golgi to endoplasmic reticulum"/>
    <property type="evidence" value="ECO:0007669"/>
    <property type="project" value="InterPro"/>
</dbReference>
<comment type="subcellular location">
    <subcellularLocation>
        <location evidence="1">Membrane</location>
        <topology evidence="1">Multi-pass membrane protein</topology>
    </subcellularLocation>
</comment>
<feature type="transmembrane region" description="Helical" evidence="6">
    <location>
        <begin position="238"/>
        <end position="261"/>
    </location>
</feature>
<evidence type="ECO:0000256" key="1">
    <source>
        <dbReference type="ARBA" id="ARBA00004141"/>
    </source>
</evidence>
<dbReference type="EMBL" id="KZ819637">
    <property type="protein sequence ID" value="PWN89676.1"/>
    <property type="molecule type" value="Genomic_DNA"/>
</dbReference>
<dbReference type="PANTHER" id="PTHR13377:SF3">
    <property type="entry name" value="TRANSMEMBRANE PROTEIN 115"/>
    <property type="match status" value="1"/>
</dbReference>
<gene>
    <name evidence="7" type="ORF">FA10DRAFT_151084</name>
</gene>
<feature type="compositionally biased region" description="Low complexity" evidence="5">
    <location>
        <begin position="349"/>
        <end position="384"/>
    </location>
</feature>
<dbReference type="GO" id="GO:0005794">
    <property type="term" value="C:Golgi apparatus"/>
    <property type="evidence" value="ECO:0007669"/>
    <property type="project" value="TreeGrafter"/>
</dbReference>
<feature type="region of interest" description="Disordered" evidence="5">
    <location>
        <begin position="349"/>
        <end position="432"/>
    </location>
</feature>
<feature type="transmembrane region" description="Helical" evidence="6">
    <location>
        <begin position="20"/>
        <end position="43"/>
    </location>
</feature>
<accession>A0A316YKS4</accession>
<feature type="compositionally biased region" description="Gly residues" evidence="5">
    <location>
        <begin position="297"/>
        <end position="316"/>
    </location>
</feature>
<dbReference type="GO" id="GO:0016020">
    <property type="term" value="C:membrane"/>
    <property type="evidence" value="ECO:0007669"/>
    <property type="project" value="UniProtKB-SubCell"/>
</dbReference>
<evidence type="ECO:0000256" key="4">
    <source>
        <dbReference type="ARBA" id="ARBA00023136"/>
    </source>
</evidence>
<dbReference type="SUPFAM" id="SSF144091">
    <property type="entry name" value="Rhomboid-like"/>
    <property type="match status" value="1"/>
</dbReference>
<dbReference type="InParanoid" id="A0A316YKS4"/>
<evidence type="ECO:0000256" key="5">
    <source>
        <dbReference type="SAM" id="MobiDB-lite"/>
    </source>
</evidence>
<dbReference type="STRING" id="215250.A0A316YKS4"/>